<keyword evidence="7" id="KW-0998">Cell outer membrane</keyword>
<dbReference type="GO" id="GO:1990281">
    <property type="term" value="C:efflux pump complex"/>
    <property type="evidence" value="ECO:0007669"/>
    <property type="project" value="TreeGrafter"/>
</dbReference>
<evidence type="ECO:0000256" key="9">
    <source>
        <dbReference type="SAM" id="SignalP"/>
    </source>
</evidence>
<evidence type="ECO:0000256" key="1">
    <source>
        <dbReference type="ARBA" id="ARBA00004442"/>
    </source>
</evidence>
<keyword evidence="9" id="KW-0732">Signal</keyword>
<evidence type="ECO:0000256" key="2">
    <source>
        <dbReference type="ARBA" id="ARBA00007613"/>
    </source>
</evidence>
<dbReference type="SUPFAM" id="SSF56954">
    <property type="entry name" value="Outer membrane efflux proteins (OEP)"/>
    <property type="match status" value="1"/>
</dbReference>
<dbReference type="Gene3D" id="1.20.1600.10">
    <property type="entry name" value="Outer membrane efflux proteins (OEP)"/>
    <property type="match status" value="1"/>
</dbReference>
<dbReference type="PANTHER" id="PTHR30026:SF20">
    <property type="entry name" value="OUTER MEMBRANE PROTEIN TOLC"/>
    <property type="match status" value="1"/>
</dbReference>
<dbReference type="STRING" id="288992.SAMN04488522_1021007"/>
<dbReference type="AlphaFoldDB" id="A0A1M5B3P7"/>
<comment type="subcellular location">
    <subcellularLocation>
        <location evidence="1">Cell outer membrane</location>
    </subcellularLocation>
</comment>
<evidence type="ECO:0000256" key="3">
    <source>
        <dbReference type="ARBA" id="ARBA00022448"/>
    </source>
</evidence>
<comment type="similarity">
    <text evidence="2">Belongs to the outer membrane factor (OMF) (TC 1.B.17) family.</text>
</comment>
<keyword evidence="4" id="KW-1134">Transmembrane beta strand</keyword>
<dbReference type="EMBL" id="FQUQ01000002">
    <property type="protein sequence ID" value="SHF37050.1"/>
    <property type="molecule type" value="Genomic_DNA"/>
</dbReference>
<dbReference type="PANTHER" id="PTHR30026">
    <property type="entry name" value="OUTER MEMBRANE PROTEIN TOLC"/>
    <property type="match status" value="1"/>
</dbReference>
<dbReference type="GO" id="GO:0015288">
    <property type="term" value="F:porin activity"/>
    <property type="evidence" value="ECO:0007669"/>
    <property type="project" value="TreeGrafter"/>
</dbReference>
<dbReference type="GO" id="GO:0009279">
    <property type="term" value="C:cell outer membrane"/>
    <property type="evidence" value="ECO:0007669"/>
    <property type="project" value="UniProtKB-SubCell"/>
</dbReference>
<feature type="coiled-coil region" evidence="8">
    <location>
        <begin position="31"/>
        <end position="58"/>
    </location>
</feature>
<keyword evidence="5" id="KW-0812">Transmembrane</keyword>
<evidence type="ECO:0000256" key="6">
    <source>
        <dbReference type="ARBA" id="ARBA00023136"/>
    </source>
</evidence>
<dbReference type="InterPro" id="IPR051906">
    <property type="entry name" value="TolC-like"/>
</dbReference>
<reference evidence="11" key="1">
    <citation type="submission" date="2016-11" db="EMBL/GenBank/DDBJ databases">
        <authorList>
            <person name="Varghese N."/>
            <person name="Submissions S."/>
        </authorList>
    </citation>
    <scope>NUCLEOTIDE SEQUENCE [LARGE SCALE GENOMIC DNA]</scope>
    <source>
        <strain evidence="11">DSM 16990</strain>
    </source>
</reference>
<organism evidence="10 11">
    <name type="scientific">Pedobacter caeni</name>
    <dbReference type="NCBI Taxonomy" id="288992"/>
    <lineage>
        <taxon>Bacteria</taxon>
        <taxon>Pseudomonadati</taxon>
        <taxon>Bacteroidota</taxon>
        <taxon>Sphingobacteriia</taxon>
        <taxon>Sphingobacteriales</taxon>
        <taxon>Sphingobacteriaceae</taxon>
        <taxon>Pedobacter</taxon>
    </lineage>
</organism>
<proteinExistence type="inferred from homology"/>
<evidence type="ECO:0000256" key="8">
    <source>
        <dbReference type="SAM" id="Coils"/>
    </source>
</evidence>
<keyword evidence="6" id="KW-0472">Membrane</keyword>
<evidence type="ECO:0000256" key="7">
    <source>
        <dbReference type="ARBA" id="ARBA00023237"/>
    </source>
</evidence>
<sequence>MNLRKYLFALGAVAMSMTSFSSMAQEGIISLTEAKEMALENNKKIKRMQQQVEAARSAKLAAQTLDKPVLDGKISGLYVAKPFNTLLPEWSASSTLGLNQVIYAGRKISYTKQSSASMLDLQNAQKSLTITEVLLQTESAYWQLVNMKEKRVLAQEYIRLLTSLLKDLNNSYQVGLIYKNDLLRVQVQLNQAELNLTKALNGITMARLNLAQLTGIAESHLEVKDNPEQEHAVGLMENITIATAARPEIQMLNKAVEIQELQSKILNADRKPTVALSANGLYAAGKKINFSNGNNGMASFYGLLSVNIPIFDWGNRKQKVKEQQFKASAQRLELDEAKETINLEIQHSYLELKQSLQQIGLSQKSLVQAEENLRLNNDRFKAGTVIGQDVLEAQVLWQQALSDIIDAKTAFKLSESRYKKAIGTLQ</sequence>
<evidence type="ECO:0000313" key="10">
    <source>
        <dbReference type="EMBL" id="SHF37050.1"/>
    </source>
</evidence>
<feature type="signal peptide" evidence="9">
    <location>
        <begin position="1"/>
        <end position="24"/>
    </location>
</feature>
<dbReference type="RefSeq" id="WP_073231223.1">
    <property type="nucleotide sequence ID" value="NZ_FQUQ01000002.1"/>
</dbReference>
<keyword evidence="11" id="KW-1185">Reference proteome</keyword>
<protein>
    <submittedName>
        <fullName evidence="10">Outer membrane protein TolC</fullName>
    </submittedName>
</protein>
<dbReference type="Pfam" id="PF02321">
    <property type="entry name" value="OEP"/>
    <property type="match status" value="2"/>
</dbReference>
<evidence type="ECO:0000313" key="11">
    <source>
        <dbReference type="Proteomes" id="UP000184287"/>
    </source>
</evidence>
<keyword evidence="3" id="KW-0813">Transport</keyword>
<dbReference type="OrthoDB" id="9807719at2"/>
<dbReference type="GO" id="GO:0015562">
    <property type="term" value="F:efflux transmembrane transporter activity"/>
    <property type="evidence" value="ECO:0007669"/>
    <property type="project" value="InterPro"/>
</dbReference>
<feature type="chain" id="PRO_5009908925" evidence="9">
    <location>
        <begin position="25"/>
        <end position="426"/>
    </location>
</feature>
<gene>
    <name evidence="10" type="ORF">SAMN04488522_1021007</name>
</gene>
<name>A0A1M5B3P7_9SPHI</name>
<evidence type="ECO:0000256" key="4">
    <source>
        <dbReference type="ARBA" id="ARBA00022452"/>
    </source>
</evidence>
<keyword evidence="8" id="KW-0175">Coiled coil</keyword>
<dbReference type="Proteomes" id="UP000184287">
    <property type="component" value="Unassembled WGS sequence"/>
</dbReference>
<accession>A0A1M5B3P7</accession>
<evidence type="ECO:0000256" key="5">
    <source>
        <dbReference type="ARBA" id="ARBA00022692"/>
    </source>
</evidence>
<dbReference type="InterPro" id="IPR003423">
    <property type="entry name" value="OMP_efflux"/>
</dbReference>